<evidence type="ECO:0000313" key="3">
    <source>
        <dbReference type="Proteomes" id="UP001596113"/>
    </source>
</evidence>
<dbReference type="PANTHER" id="PTHR24347">
    <property type="entry name" value="SERINE/THREONINE-PROTEIN KINASE"/>
    <property type="match status" value="1"/>
</dbReference>
<dbReference type="EMBL" id="JBHSMI010000056">
    <property type="protein sequence ID" value="MFC5406535.1"/>
    <property type="molecule type" value="Genomic_DNA"/>
</dbReference>
<dbReference type="InterPro" id="IPR008266">
    <property type="entry name" value="Tyr_kinase_AS"/>
</dbReference>
<reference evidence="3" key="1">
    <citation type="journal article" date="2019" name="Int. J. Syst. Evol. Microbiol.">
        <title>The Global Catalogue of Microorganisms (GCM) 10K type strain sequencing project: providing services to taxonomists for standard genome sequencing and annotation.</title>
        <authorList>
            <consortium name="The Broad Institute Genomics Platform"/>
            <consortium name="The Broad Institute Genome Sequencing Center for Infectious Disease"/>
            <person name="Wu L."/>
            <person name="Ma J."/>
        </authorList>
    </citation>
    <scope>NUCLEOTIDE SEQUENCE [LARGE SCALE GENOMIC DNA]</scope>
    <source>
        <strain evidence="3">CGMCC 1.18575</strain>
    </source>
</reference>
<keyword evidence="2" id="KW-0808">Transferase</keyword>
<dbReference type="GO" id="GO:0016301">
    <property type="term" value="F:kinase activity"/>
    <property type="evidence" value="ECO:0007669"/>
    <property type="project" value="UniProtKB-KW"/>
</dbReference>
<dbReference type="PROSITE" id="PS00109">
    <property type="entry name" value="PROTEIN_KINASE_TYR"/>
    <property type="match status" value="1"/>
</dbReference>
<sequence length="241" mass="28034">MTVPVWLRTHMESMYQIVNLNSYLDSYAHHGFYYLEGNSAVDGKRIFVKMDGTLGEAASREAIIIQKLAAQKGNINFPRLIAYEGSGPLSFVALEWIDGIQLEKLLMLNIYLSYRQRQFLLKQLCAILDTLHETEIIHRDIRPANIMVEMREEEWRLVLIDFAFSIGKDSNTFKELAFFLDRPELLEGLGGECYKPESYKWDDAYSIREVACNIDTEYERNFPEIWNHLNSMQDKLVHLGP</sequence>
<comment type="caution">
    <text evidence="2">The sequence shown here is derived from an EMBL/GenBank/DDBJ whole genome shotgun (WGS) entry which is preliminary data.</text>
</comment>
<keyword evidence="3" id="KW-1185">Reference proteome</keyword>
<proteinExistence type="predicted"/>
<dbReference type="PROSITE" id="PS50011">
    <property type="entry name" value="PROTEIN_KINASE_DOM"/>
    <property type="match status" value="1"/>
</dbReference>
<keyword evidence="2" id="KW-0418">Kinase</keyword>
<dbReference type="Pfam" id="PF00069">
    <property type="entry name" value="Pkinase"/>
    <property type="match status" value="1"/>
</dbReference>
<name>A0ABW0I1S0_9BACL</name>
<dbReference type="InterPro" id="IPR011009">
    <property type="entry name" value="Kinase-like_dom_sf"/>
</dbReference>
<protein>
    <submittedName>
        <fullName evidence="2">Lipopolysaccharide kinase InaA family protein</fullName>
    </submittedName>
</protein>
<dbReference type="Proteomes" id="UP001596113">
    <property type="component" value="Unassembled WGS sequence"/>
</dbReference>
<accession>A0ABW0I1S0</accession>
<evidence type="ECO:0000259" key="1">
    <source>
        <dbReference type="PROSITE" id="PS50011"/>
    </source>
</evidence>
<feature type="domain" description="Protein kinase" evidence="1">
    <location>
        <begin position="18"/>
        <end position="241"/>
    </location>
</feature>
<gene>
    <name evidence="2" type="ORF">ACFPOF_27705</name>
</gene>
<dbReference type="InterPro" id="IPR000719">
    <property type="entry name" value="Prot_kinase_dom"/>
</dbReference>
<dbReference type="RefSeq" id="WP_378138634.1">
    <property type="nucleotide sequence ID" value="NZ_JBHSMI010000056.1"/>
</dbReference>
<evidence type="ECO:0000313" key="2">
    <source>
        <dbReference type="EMBL" id="MFC5406535.1"/>
    </source>
</evidence>
<organism evidence="2 3">
    <name type="scientific">Cohnella soli</name>
    <dbReference type="NCBI Taxonomy" id="425005"/>
    <lineage>
        <taxon>Bacteria</taxon>
        <taxon>Bacillati</taxon>
        <taxon>Bacillota</taxon>
        <taxon>Bacilli</taxon>
        <taxon>Bacillales</taxon>
        <taxon>Paenibacillaceae</taxon>
        <taxon>Cohnella</taxon>
    </lineage>
</organism>
<dbReference type="Gene3D" id="1.10.510.10">
    <property type="entry name" value="Transferase(Phosphotransferase) domain 1"/>
    <property type="match status" value="1"/>
</dbReference>
<dbReference type="SMART" id="SM00220">
    <property type="entry name" value="S_TKc"/>
    <property type="match status" value="1"/>
</dbReference>
<dbReference type="SUPFAM" id="SSF56112">
    <property type="entry name" value="Protein kinase-like (PK-like)"/>
    <property type="match status" value="1"/>
</dbReference>